<dbReference type="NCBIfam" id="TIGR02484">
    <property type="entry name" value="CitB"/>
    <property type="match status" value="1"/>
</dbReference>
<keyword evidence="2" id="KW-0812">Transmembrane</keyword>
<dbReference type="OrthoDB" id="9765258at2"/>
<feature type="compositionally biased region" description="Polar residues" evidence="1">
    <location>
        <begin position="25"/>
        <end position="35"/>
    </location>
</feature>
<dbReference type="InterPro" id="IPR012830">
    <property type="entry name" value="Citrate_utilization_prot_B"/>
</dbReference>
<feature type="transmembrane region" description="Helical" evidence="2">
    <location>
        <begin position="364"/>
        <end position="384"/>
    </location>
</feature>
<evidence type="ECO:0000256" key="2">
    <source>
        <dbReference type="SAM" id="Phobius"/>
    </source>
</evidence>
<evidence type="ECO:0000313" key="3">
    <source>
        <dbReference type="EMBL" id="SAH93086.1"/>
    </source>
</evidence>
<keyword evidence="2" id="KW-1133">Transmembrane helix</keyword>
<organism evidence="3 4">
    <name type="scientific">Bordetella ansorpii</name>
    <dbReference type="NCBI Taxonomy" id="288768"/>
    <lineage>
        <taxon>Bacteria</taxon>
        <taxon>Pseudomonadati</taxon>
        <taxon>Pseudomonadota</taxon>
        <taxon>Betaproteobacteria</taxon>
        <taxon>Burkholderiales</taxon>
        <taxon>Alcaligenaceae</taxon>
        <taxon>Bordetella</taxon>
    </lineage>
</organism>
<feature type="transmembrane region" description="Helical" evidence="2">
    <location>
        <begin position="299"/>
        <end position="321"/>
    </location>
</feature>
<dbReference type="Proteomes" id="UP000077037">
    <property type="component" value="Unassembled WGS sequence"/>
</dbReference>
<feature type="region of interest" description="Disordered" evidence="1">
    <location>
        <begin position="1"/>
        <end position="45"/>
    </location>
</feature>
<name>A0A157L9H8_9BORD</name>
<dbReference type="EMBL" id="FKBS01000007">
    <property type="protein sequence ID" value="SAH93086.1"/>
    <property type="molecule type" value="Genomic_DNA"/>
</dbReference>
<dbReference type="SUPFAM" id="SSF54862">
    <property type="entry name" value="4Fe-4S ferredoxins"/>
    <property type="match status" value="1"/>
</dbReference>
<gene>
    <name evidence="3" type="primary">citB</name>
    <name evidence="3" type="ORF">SAMEA1982600_00623</name>
</gene>
<dbReference type="AlphaFoldDB" id="A0A157L9H8"/>
<feature type="transmembrane region" description="Helical" evidence="2">
    <location>
        <begin position="150"/>
        <end position="172"/>
    </location>
</feature>
<dbReference type="InterPro" id="IPR036197">
    <property type="entry name" value="NarG-like_sf"/>
</dbReference>
<dbReference type="NCBIfam" id="NF011607">
    <property type="entry name" value="PRK15033.1"/>
    <property type="match status" value="1"/>
</dbReference>
<evidence type="ECO:0000256" key="1">
    <source>
        <dbReference type="SAM" id="MobiDB-lite"/>
    </source>
</evidence>
<feature type="transmembrane region" description="Helical" evidence="2">
    <location>
        <begin position="266"/>
        <end position="287"/>
    </location>
</feature>
<dbReference type="SUPFAM" id="SSF103501">
    <property type="entry name" value="Respiratory nitrate reductase 1 gamma chain"/>
    <property type="match status" value="1"/>
</dbReference>
<evidence type="ECO:0000313" key="4">
    <source>
        <dbReference type="Proteomes" id="UP000077037"/>
    </source>
</evidence>
<protein>
    <submittedName>
        <fullName evidence="3">Citrate utilization protein B</fullName>
    </submittedName>
</protein>
<dbReference type="RefSeq" id="WP_082887054.1">
    <property type="nucleotide sequence ID" value="NZ_FKBS01000007.1"/>
</dbReference>
<proteinExistence type="predicted"/>
<dbReference type="Gene3D" id="1.20.950.20">
    <property type="entry name" value="Transmembrane di-heme cytochromes, Chain C"/>
    <property type="match status" value="1"/>
</dbReference>
<keyword evidence="2" id="KW-0472">Membrane</keyword>
<feature type="transmembrane region" description="Helical" evidence="2">
    <location>
        <begin position="341"/>
        <end position="358"/>
    </location>
</feature>
<sequence length="415" mass="45052">MQQLEELTRGAQDFGAAPGGRATNGRATDGQTATEQPVHIHRRKVQSADLTADEAEVARVMQICNACRYCEGFCAVFPAMTRRLEFGKGDVNYLANLCHNCGGCLHACQYAPPHEFMVNVPQAMAKVRVQTYGDYAWPAALGGLYKRNGLAVSLIASAALVLFLALAAHLAGGLLHEPLAGNFYAVFPHNTLALMFGAVFLFSMLALGIGVTRFWRDVSPGSASGPAIAEATHDALRLRYLGGGHGKGCNNEDDAFSLARRRFHHFTFYGFMLCFAATCVATLYHYLLDWHAPYPFFSAPVLLGTAGGIGLLIGPAGLLWLNLKRHPMQGDAAQRPMDRGFIVLLFLISLTGLLLLALRDTRVMGLMLALHLGVVMALFLTLPYGKFAHGIFRSAALLKFAIEKRQPNKLQLGSD</sequence>
<reference evidence="3 4" key="1">
    <citation type="submission" date="2016-03" db="EMBL/GenBank/DDBJ databases">
        <authorList>
            <consortium name="Pathogen Informatics"/>
        </authorList>
    </citation>
    <scope>NUCLEOTIDE SEQUENCE [LARGE SCALE GENOMIC DNA]</scope>
    <source>
        <strain evidence="3 4">NCTC13364</strain>
    </source>
</reference>
<accession>A0A157L9H8</accession>
<feature type="transmembrane region" description="Helical" evidence="2">
    <location>
        <begin position="192"/>
        <end position="215"/>
    </location>
</feature>